<comment type="caution">
    <text evidence="1">The sequence shown here is derived from an EMBL/GenBank/DDBJ whole genome shotgun (WGS) entry which is preliminary data.</text>
</comment>
<dbReference type="AlphaFoldDB" id="A0A5B7FFG5"/>
<evidence type="ECO:0000313" key="1">
    <source>
        <dbReference type="EMBL" id="MPC46350.1"/>
    </source>
</evidence>
<dbReference type="Proteomes" id="UP000324222">
    <property type="component" value="Unassembled WGS sequence"/>
</dbReference>
<accession>A0A5B7FFG5</accession>
<protein>
    <submittedName>
        <fullName evidence="1">Uncharacterized protein</fullName>
    </submittedName>
</protein>
<name>A0A5B7FFG5_PORTR</name>
<sequence length="92" mass="9925">MVSEARVGSGIGLSPNTTRKIDEYATGKENIDSQLREKVGATREGVVLTCDVREAAVEAQVRGGLFDVRDRSTPTFALYGLPGMIRTCILIP</sequence>
<proteinExistence type="predicted"/>
<reference evidence="1 2" key="1">
    <citation type="submission" date="2019-05" db="EMBL/GenBank/DDBJ databases">
        <title>Another draft genome of Portunus trituberculatus and its Hox gene families provides insights of decapod evolution.</title>
        <authorList>
            <person name="Jeong J.-H."/>
            <person name="Song I."/>
            <person name="Kim S."/>
            <person name="Choi T."/>
            <person name="Kim D."/>
            <person name="Ryu S."/>
            <person name="Kim W."/>
        </authorList>
    </citation>
    <scope>NUCLEOTIDE SEQUENCE [LARGE SCALE GENOMIC DNA]</scope>
    <source>
        <tissue evidence="1">Muscle</tissue>
    </source>
</reference>
<organism evidence="1 2">
    <name type="scientific">Portunus trituberculatus</name>
    <name type="common">Swimming crab</name>
    <name type="synonym">Neptunus trituberculatus</name>
    <dbReference type="NCBI Taxonomy" id="210409"/>
    <lineage>
        <taxon>Eukaryota</taxon>
        <taxon>Metazoa</taxon>
        <taxon>Ecdysozoa</taxon>
        <taxon>Arthropoda</taxon>
        <taxon>Crustacea</taxon>
        <taxon>Multicrustacea</taxon>
        <taxon>Malacostraca</taxon>
        <taxon>Eumalacostraca</taxon>
        <taxon>Eucarida</taxon>
        <taxon>Decapoda</taxon>
        <taxon>Pleocyemata</taxon>
        <taxon>Brachyura</taxon>
        <taxon>Eubrachyura</taxon>
        <taxon>Portunoidea</taxon>
        <taxon>Portunidae</taxon>
        <taxon>Portuninae</taxon>
        <taxon>Portunus</taxon>
    </lineage>
</organism>
<keyword evidence="2" id="KW-1185">Reference proteome</keyword>
<dbReference type="EMBL" id="VSRR010007163">
    <property type="protein sequence ID" value="MPC46350.1"/>
    <property type="molecule type" value="Genomic_DNA"/>
</dbReference>
<evidence type="ECO:0000313" key="2">
    <source>
        <dbReference type="Proteomes" id="UP000324222"/>
    </source>
</evidence>
<gene>
    <name evidence="1" type="ORF">E2C01_040069</name>
</gene>